<keyword evidence="1" id="KW-0472">Membrane</keyword>
<feature type="transmembrane region" description="Helical" evidence="1">
    <location>
        <begin position="68"/>
        <end position="91"/>
    </location>
</feature>
<dbReference type="OrthoDB" id="265453at2"/>
<keyword evidence="1" id="KW-1133">Transmembrane helix</keyword>
<feature type="transmembrane region" description="Helical" evidence="1">
    <location>
        <begin position="37"/>
        <end position="56"/>
    </location>
</feature>
<dbReference type="EMBL" id="CP042913">
    <property type="protein sequence ID" value="QEG34934.1"/>
    <property type="molecule type" value="Genomic_DNA"/>
</dbReference>
<evidence type="ECO:0000313" key="3">
    <source>
        <dbReference type="Proteomes" id="UP000323917"/>
    </source>
</evidence>
<dbReference type="RefSeq" id="WP_148073507.1">
    <property type="nucleotide sequence ID" value="NZ_CP042913.1"/>
</dbReference>
<name>A0A5B9Q7D4_9BACT</name>
<reference evidence="2 3" key="1">
    <citation type="submission" date="2019-08" db="EMBL/GenBank/DDBJ databases">
        <title>Deep-cultivation of Planctomycetes and their phenomic and genomic characterization uncovers novel biology.</title>
        <authorList>
            <person name="Wiegand S."/>
            <person name="Jogler M."/>
            <person name="Boedeker C."/>
            <person name="Pinto D."/>
            <person name="Vollmers J."/>
            <person name="Rivas-Marin E."/>
            <person name="Kohn T."/>
            <person name="Peeters S.H."/>
            <person name="Heuer A."/>
            <person name="Rast P."/>
            <person name="Oberbeckmann S."/>
            <person name="Bunk B."/>
            <person name="Jeske O."/>
            <person name="Meyerdierks A."/>
            <person name="Storesund J.E."/>
            <person name="Kallscheuer N."/>
            <person name="Luecker S."/>
            <person name="Lage O.M."/>
            <person name="Pohl T."/>
            <person name="Merkel B.J."/>
            <person name="Hornburger P."/>
            <person name="Mueller R.-W."/>
            <person name="Bruemmer F."/>
            <person name="Labrenz M."/>
            <person name="Spormann A.M."/>
            <person name="Op den Camp H."/>
            <person name="Overmann J."/>
            <person name="Amann R."/>
            <person name="Jetten M.S.M."/>
            <person name="Mascher T."/>
            <person name="Medema M.H."/>
            <person name="Devos D.P."/>
            <person name="Kaster A.-K."/>
            <person name="Ovreas L."/>
            <person name="Rohde M."/>
            <person name="Galperin M.Y."/>
            <person name="Jogler C."/>
        </authorList>
    </citation>
    <scope>NUCLEOTIDE SEQUENCE [LARGE SCALE GENOMIC DNA]</scope>
    <source>
        <strain evidence="2 3">Pr1d</strain>
    </source>
</reference>
<sequence>MLPDPLRLTIALLPVVSYCLMLGILNARRKPFITTGGADLATLGVALSGLVFIGPIELFRPEAASVEFGGYVWLFLLVLYWLAIWLTMLLARPRLVIYNISSEELRPVLSEAARSLDPQARWAGDSLSMPTVGIQLHLETFEIMRNVSLVASGSKQNLASWRQLAGLLGSRLDGLSVDSNPRWLGIVLFAIILLATSMVHMLNHPQQIAQAMQEIFSY</sequence>
<accession>A0A5B9Q7D4</accession>
<evidence type="ECO:0000313" key="2">
    <source>
        <dbReference type="EMBL" id="QEG34934.1"/>
    </source>
</evidence>
<proteinExistence type="predicted"/>
<dbReference type="KEGG" id="bgok:Pr1d_22220"/>
<feature type="transmembrane region" description="Helical" evidence="1">
    <location>
        <begin position="183"/>
        <end position="202"/>
    </location>
</feature>
<dbReference type="AlphaFoldDB" id="A0A5B9Q7D4"/>
<dbReference type="Proteomes" id="UP000323917">
    <property type="component" value="Chromosome"/>
</dbReference>
<keyword evidence="1" id="KW-0812">Transmembrane</keyword>
<keyword evidence="3" id="KW-1185">Reference proteome</keyword>
<organism evidence="2 3">
    <name type="scientific">Bythopirellula goksoeyrii</name>
    <dbReference type="NCBI Taxonomy" id="1400387"/>
    <lineage>
        <taxon>Bacteria</taxon>
        <taxon>Pseudomonadati</taxon>
        <taxon>Planctomycetota</taxon>
        <taxon>Planctomycetia</taxon>
        <taxon>Pirellulales</taxon>
        <taxon>Lacipirellulaceae</taxon>
        <taxon>Bythopirellula</taxon>
    </lineage>
</organism>
<feature type="transmembrane region" description="Helical" evidence="1">
    <location>
        <begin position="6"/>
        <end position="25"/>
    </location>
</feature>
<protein>
    <submittedName>
        <fullName evidence="2">Uncharacterized protein</fullName>
    </submittedName>
</protein>
<gene>
    <name evidence="2" type="ORF">Pr1d_22220</name>
</gene>
<evidence type="ECO:0000256" key="1">
    <source>
        <dbReference type="SAM" id="Phobius"/>
    </source>
</evidence>